<keyword evidence="2" id="KW-1185">Reference proteome</keyword>
<gene>
    <name evidence="1" type="ORF">GCM10023150_21010</name>
</gene>
<evidence type="ECO:0000313" key="2">
    <source>
        <dbReference type="Proteomes" id="UP001501294"/>
    </source>
</evidence>
<dbReference type="RefSeq" id="WP_223579321.1">
    <property type="nucleotide sequence ID" value="NZ_BAABFU010000003.1"/>
</dbReference>
<reference evidence="2" key="1">
    <citation type="journal article" date="2019" name="Int. J. Syst. Evol. Microbiol.">
        <title>The Global Catalogue of Microorganisms (GCM) 10K type strain sequencing project: providing services to taxonomists for standard genome sequencing and annotation.</title>
        <authorList>
            <consortium name="The Broad Institute Genomics Platform"/>
            <consortium name="The Broad Institute Genome Sequencing Center for Infectious Disease"/>
            <person name="Wu L."/>
            <person name="Ma J."/>
        </authorList>
    </citation>
    <scope>NUCLEOTIDE SEQUENCE [LARGE SCALE GENOMIC DNA]</scope>
    <source>
        <strain evidence="2">JCM 17727</strain>
    </source>
</reference>
<proteinExistence type="predicted"/>
<name>A0ABP8I7R2_9GAMM</name>
<evidence type="ECO:0000313" key="1">
    <source>
        <dbReference type="EMBL" id="GAA4352930.1"/>
    </source>
</evidence>
<protein>
    <submittedName>
        <fullName evidence="1">Uncharacterized protein</fullName>
    </submittedName>
</protein>
<comment type="caution">
    <text evidence="1">The sequence shown here is derived from an EMBL/GenBank/DDBJ whole genome shotgun (WGS) entry which is preliminary data.</text>
</comment>
<sequence length="448" mass="50485">MNISFEHADGFSITPTMFIAGWKVWFKRFSEHPQQWKFGKMPLGESADSLSELIRQRKRFSLEVLARMMVPWAYRNSSQTSPEFIEKYSKWVELTSLSDEDGNEIKAVSLTEHAVNYWDSLAFAVQDDFMNYAEARVQADIEAPSSDPVVLDDQGIELIGEDTYPPYVPNAEASDEEFIKALVQWIDDAPHQPIYLKQPVGDAVAGWQDRLISFFWPKPRIGYALYHAAIDPLYYRATELAKIVDAEGQKASLGNSKVPWDQEWRDMAVKTAVELFDVSGTPQSGVTLDNVYKVMQAALNEDFDSKAKMNSGWSFLASAATSYLDNEEGRLPMVWWCSRVAGAIISRLDFLLAEAGVTELGQRFKNIGTVPGYGGTRPRQYTLDWPEGYRSWECQIAASQLVQQIVTILNTEKDSQGDRRYGHMPLAGGGRGDWTVLGVQTVLFSDGY</sequence>
<dbReference type="EMBL" id="BAABFU010000003">
    <property type="protein sequence ID" value="GAA4352930.1"/>
    <property type="molecule type" value="Genomic_DNA"/>
</dbReference>
<organism evidence="1 2">
    <name type="scientific">Kangiella taiwanensis</name>
    <dbReference type="NCBI Taxonomy" id="1079179"/>
    <lineage>
        <taxon>Bacteria</taxon>
        <taxon>Pseudomonadati</taxon>
        <taxon>Pseudomonadota</taxon>
        <taxon>Gammaproteobacteria</taxon>
        <taxon>Kangiellales</taxon>
        <taxon>Kangiellaceae</taxon>
        <taxon>Kangiella</taxon>
    </lineage>
</organism>
<accession>A0ABP8I7R2</accession>
<dbReference type="Proteomes" id="UP001501294">
    <property type="component" value="Unassembled WGS sequence"/>
</dbReference>